<evidence type="ECO:0000313" key="2">
    <source>
        <dbReference type="Proteomes" id="UP001590951"/>
    </source>
</evidence>
<sequence>MIAEALVEAKEPFLITGYSGRNHAALGELVKLAETVKGLRVLDTGASDMCFPSNHRASFGLRFGVDDSIKTARRHSDSRLRCALDTNTMQAERVSENHSSGRRPIKATNASFLLPSRSSIQGRLLHRNQATPRMYQRQ</sequence>
<keyword evidence="2" id="KW-1185">Reference proteome</keyword>
<dbReference type="EMBL" id="JBHFEH010000012">
    <property type="protein sequence ID" value="KAL2055087.1"/>
    <property type="molecule type" value="Genomic_DNA"/>
</dbReference>
<name>A0ABR4BB45_9LECA</name>
<dbReference type="Proteomes" id="UP001590951">
    <property type="component" value="Unassembled WGS sequence"/>
</dbReference>
<proteinExistence type="predicted"/>
<evidence type="ECO:0000313" key="1">
    <source>
        <dbReference type="EMBL" id="KAL2055087.1"/>
    </source>
</evidence>
<protein>
    <submittedName>
        <fullName evidence="1">Uncharacterized protein</fullName>
    </submittedName>
</protein>
<gene>
    <name evidence="1" type="ORF">ABVK25_004425</name>
</gene>
<reference evidence="1 2" key="1">
    <citation type="submission" date="2024-09" db="EMBL/GenBank/DDBJ databases">
        <title>Rethinking Asexuality: The Enigmatic Case of Functional Sexual Genes in Lepraria (Stereocaulaceae).</title>
        <authorList>
            <person name="Doellman M."/>
            <person name="Sun Y."/>
            <person name="Barcenas-Pena A."/>
            <person name="Lumbsch H.T."/>
            <person name="Grewe F."/>
        </authorList>
    </citation>
    <scope>NUCLEOTIDE SEQUENCE [LARGE SCALE GENOMIC DNA]</scope>
    <source>
        <strain evidence="1 2">Grewe 0041</strain>
    </source>
</reference>
<comment type="caution">
    <text evidence="1">The sequence shown here is derived from an EMBL/GenBank/DDBJ whole genome shotgun (WGS) entry which is preliminary data.</text>
</comment>
<dbReference type="SUPFAM" id="SSF52467">
    <property type="entry name" value="DHS-like NAD/FAD-binding domain"/>
    <property type="match status" value="1"/>
</dbReference>
<accession>A0ABR4BB45</accession>
<dbReference type="Gene3D" id="3.40.50.1220">
    <property type="entry name" value="TPP-binding domain"/>
    <property type="match status" value="1"/>
</dbReference>
<organism evidence="1 2">
    <name type="scientific">Lepraria finkii</name>
    <dbReference type="NCBI Taxonomy" id="1340010"/>
    <lineage>
        <taxon>Eukaryota</taxon>
        <taxon>Fungi</taxon>
        <taxon>Dikarya</taxon>
        <taxon>Ascomycota</taxon>
        <taxon>Pezizomycotina</taxon>
        <taxon>Lecanoromycetes</taxon>
        <taxon>OSLEUM clade</taxon>
        <taxon>Lecanoromycetidae</taxon>
        <taxon>Lecanorales</taxon>
        <taxon>Lecanorineae</taxon>
        <taxon>Stereocaulaceae</taxon>
        <taxon>Lepraria</taxon>
    </lineage>
</organism>
<dbReference type="InterPro" id="IPR029035">
    <property type="entry name" value="DHS-like_NAD/FAD-binding_dom"/>
</dbReference>